<evidence type="ECO:0000313" key="1">
    <source>
        <dbReference type="EMBL" id="GBN36236.1"/>
    </source>
</evidence>
<keyword evidence="1" id="KW-0548">Nucleotidyltransferase</keyword>
<comment type="caution">
    <text evidence="1">The sequence shown here is derived from an EMBL/GenBank/DDBJ whole genome shotgun (WGS) entry which is preliminary data.</text>
</comment>
<dbReference type="GO" id="GO:0003964">
    <property type="term" value="F:RNA-directed DNA polymerase activity"/>
    <property type="evidence" value="ECO:0007669"/>
    <property type="project" value="UniProtKB-KW"/>
</dbReference>
<keyword evidence="1" id="KW-0808">Transferase</keyword>
<dbReference type="Proteomes" id="UP000499080">
    <property type="component" value="Unassembled WGS sequence"/>
</dbReference>
<protein>
    <submittedName>
        <fullName evidence="1">RNA-directed DNA polymerase from mobile element jockey</fullName>
    </submittedName>
</protein>
<keyword evidence="2" id="KW-1185">Reference proteome</keyword>
<evidence type="ECO:0000313" key="2">
    <source>
        <dbReference type="Proteomes" id="UP000499080"/>
    </source>
</evidence>
<proteinExistence type="predicted"/>
<keyword evidence="1" id="KW-0695">RNA-directed DNA polymerase</keyword>
<dbReference type="PANTHER" id="PTHR33332">
    <property type="entry name" value="REVERSE TRANSCRIPTASE DOMAIN-CONTAINING PROTEIN"/>
    <property type="match status" value="1"/>
</dbReference>
<gene>
    <name evidence="1" type="primary">pol_4087</name>
    <name evidence="1" type="ORF">AVEN_233528_1</name>
</gene>
<dbReference type="AlphaFoldDB" id="A0A4Y2NEM2"/>
<name>A0A4Y2NEM2_ARAVE</name>
<organism evidence="1 2">
    <name type="scientific">Araneus ventricosus</name>
    <name type="common">Orbweaver spider</name>
    <name type="synonym">Epeira ventricosa</name>
    <dbReference type="NCBI Taxonomy" id="182803"/>
    <lineage>
        <taxon>Eukaryota</taxon>
        <taxon>Metazoa</taxon>
        <taxon>Ecdysozoa</taxon>
        <taxon>Arthropoda</taxon>
        <taxon>Chelicerata</taxon>
        <taxon>Arachnida</taxon>
        <taxon>Araneae</taxon>
        <taxon>Araneomorphae</taxon>
        <taxon>Entelegynae</taxon>
        <taxon>Araneoidea</taxon>
        <taxon>Araneidae</taxon>
        <taxon>Araneus</taxon>
    </lineage>
</organism>
<sequence length="281" mass="32893">MNCLFADDTAILTQSSNIKFIINSLQAQLLEIEKWCTQWRVAISTEKTKAILFRKGHCNKSMKQLTLFDEQLTWEPQVKYHGLILDNKLTFRQHTKYNSDKFWNKVHLIILLIGRRSCLSLRNKVLLFKQVLRPILTYAAQIWGFTAKSHRKKTQILQNKILRIMTNAPWFVRNEVIHDDLQIENIETHIKDLSRKFFNKIADHPNPLISEPYLSYSGLMWESFSPLPRTVITSTKIFPVHGSTSECHAFHRSLRLEIVPIDGTETPPTKFLLYNSRKIFA</sequence>
<dbReference type="OrthoDB" id="8123891at2759"/>
<reference evidence="1 2" key="1">
    <citation type="journal article" date="2019" name="Sci. Rep.">
        <title>Orb-weaving spider Araneus ventricosus genome elucidates the spidroin gene catalogue.</title>
        <authorList>
            <person name="Kono N."/>
            <person name="Nakamura H."/>
            <person name="Ohtoshi R."/>
            <person name="Moran D.A.P."/>
            <person name="Shinohara A."/>
            <person name="Yoshida Y."/>
            <person name="Fujiwara M."/>
            <person name="Mori M."/>
            <person name="Tomita M."/>
            <person name="Arakawa K."/>
        </authorList>
    </citation>
    <scope>NUCLEOTIDE SEQUENCE [LARGE SCALE GENOMIC DNA]</scope>
</reference>
<dbReference type="EMBL" id="BGPR01008807">
    <property type="protein sequence ID" value="GBN36236.1"/>
    <property type="molecule type" value="Genomic_DNA"/>
</dbReference>
<accession>A0A4Y2NEM2</accession>